<reference evidence="3" key="1">
    <citation type="submission" date="2020-01" db="EMBL/GenBank/DDBJ databases">
        <title>Genome sequence of Kobresia littledalei, the first chromosome-level genome in the family Cyperaceae.</title>
        <authorList>
            <person name="Qu G."/>
        </authorList>
    </citation>
    <scope>NUCLEOTIDE SEQUENCE</scope>
    <source>
        <strain evidence="3">C.B.Clarke</strain>
        <tissue evidence="3">Leaf</tissue>
    </source>
</reference>
<dbReference type="PROSITE" id="PS50222">
    <property type="entry name" value="EF_HAND_2"/>
    <property type="match status" value="2"/>
</dbReference>
<evidence type="ECO:0000313" key="3">
    <source>
        <dbReference type="EMBL" id="KAF3326953.1"/>
    </source>
</evidence>
<feature type="domain" description="EF-hand" evidence="2">
    <location>
        <begin position="56"/>
        <end position="82"/>
    </location>
</feature>
<sequence length="89" mass="10248">MALKQISSSTGDMTIEEFKEWLKQLDTNKDGQLSREELRQALRKRGVGRITAFRSIRRADKNRNGFIDEAEVENLIALAQKNLGIRVWS</sequence>
<accession>A0A833VKL7</accession>
<dbReference type="InterPro" id="IPR011992">
    <property type="entry name" value="EF-hand-dom_pair"/>
</dbReference>
<dbReference type="Pfam" id="PF13202">
    <property type="entry name" value="EF-hand_5"/>
    <property type="match status" value="1"/>
</dbReference>
<evidence type="ECO:0000259" key="2">
    <source>
        <dbReference type="PROSITE" id="PS50222"/>
    </source>
</evidence>
<dbReference type="GO" id="GO:0005509">
    <property type="term" value="F:calcium ion binding"/>
    <property type="evidence" value="ECO:0007669"/>
    <property type="project" value="InterPro"/>
</dbReference>
<evidence type="ECO:0000313" key="4">
    <source>
        <dbReference type="Proteomes" id="UP000623129"/>
    </source>
</evidence>
<dbReference type="Pfam" id="PF13405">
    <property type="entry name" value="EF-hand_6"/>
    <property type="match status" value="1"/>
</dbReference>
<name>A0A833VKL7_9POAL</name>
<comment type="caution">
    <text evidence="3">The sequence shown here is derived from an EMBL/GenBank/DDBJ whole genome shotgun (WGS) entry which is preliminary data.</text>
</comment>
<organism evidence="3 4">
    <name type="scientific">Carex littledalei</name>
    <dbReference type="NCBI Taxonomy" id="544730"/>
    <lineage>
        <taxon>Eukaryota</taxon>
        <taxon>Viridiplantae</taxon>
        <taxon>Streptophyta</taxon>
        <taxon>Embryophyta</taxon>
        <taxon>Tracheophyta</taxon>
        <taxon>Spermatophyta</taxon>
        <taxon>Magnoliopsida</taxon>
        <taxon>Liliopsida</taxon>
        <taxon>Poales</taxon>
        <taxon>Cyperaceae</taxon>
        <taxon>Cyperoideae</taxon>
        <taxon>Cariceae</taxon>
        <taxon>Carex</taxon>
        <taxon>Carex subgen. Euthyceras</taxon>
    </lineage>
</organism>
<dbReference type="PROSITE" id="PS00018">
    <property type="entry name" value="EF_HAND_1"/>
    <property type="match status" value="2"/>
</dbReference>
<dbReference type="SMART" id="SM00054">
    <property type="entry name" value="EFh"/>
    <property type="match status" value="2"/>
</dbReference>
<feature type="domain" description="EF-hand" evidence="2">
    <location>
        <begin position="13"/>
        <end position="48"/>
    </location>
</feature>
<dbReference type="InterPro" id="IPR002048">
    <property type="entry name" value="EF_hand_dom"/>
</dbReference>
<dbReference type="EMBL" id="SWLB01000018">
    <property type="protein sequence ID" value="KAF3326953.1"/>
    <property type="molecule type" value="Genomic_DNA"/>
</dbReference>
<dbReference type="OrthoDB" id="26525at2759"/>
<evidence type="ECO:0000256" key="1">
    <source>
        <dbReference type="ARBA" id="ARBA00022837"/>
    </source>
</evidence>
<dbReference type="SUPFAM" id="SSF47473">
    <property type="entry name" value="EF-hand"/>
    <property type="match status" value="1"/>
</dbReference>
<proteinExistence type="predicted"/>
<keyword evidence="1" id="KW-0106">Calcium</keyword>
<dbReference type="InterPro" id="IPR018247">
    <property type="entry name" value="EF_Hand_1_Ca_BS"/>
</dbReference>
<protein>
    <submittedName>
        <fullName evidence="3">Polcalcin Syr v 3-like protein</fullName>
    </submittedName>
</protein>
<keyword evidence="4" id="KW-1185">Reference proteome</keyword>
<dbReference type="Proteomes" id="UP000623129">
    <property type="component" value="Unassembled WGS sequence"/>
</dbReference>
<dbReference type="AlphaFoldDB" id="A0A833VKL7"/>
<dbReference type="CDD" id="cd00051">
    <property type="entry name" value="EFh"/>
    <property type="match status" value="1"/>
</dbReference>
<gene>
    <name evidence="3" type="ORF">FCM35_KLT08583</name>
</gene>
<dbReference type="Gene3D" id="1.10.238.10">
    <property type="entry name" value="EF-hand"/>
    <property type="match status" value="1"/>
</dbReference>